<name>A0A4Q1REQ4_9FIRM</name>
<reference evidence="4 5" key="1">
    <citation type="submission" date="2019-01" db="EMBL/GenBank/DDBJ databases">
        <title>Blautia sp. nov. KGMB01111 isolated human feces.</title>
        <authorList>
            <person name="Park J.-E."/>
            <person name="Kim J.-S."/>
            <person name="Park S.-H."/>
        </authorList>
    </citation>
    <scope>NUCLEOTIDE SEQUENCE [LARGE SCALE GENOMIC DNA]</scope>
    <source>
        <strain evidence="4 5">KGMB01111</strain>
    </source>
</reference>
<feature type="compositionally biased region" description="Polar residues" evidence="1">
    <location>
        <begin position="74"/>
        <end position="86"/>
    </location>
</feature>
<keyword evidence="2" id="KW-0812">Transmembrane</keyword>
<organism evidence="4 5">
    <name type="scientific">Blautia faecicola</name>
    <dbReference type="NCBI Taxonomy" id="2509240"/>
    <lineage>
        <taxon>Bacteria</taxon>
        <taxon>Bacillati</taxon>
        <taxon>Bacillota</taxon>
        <taxon>Clostridia</taxon>
        <taxon>Lachnospirales</taxon>
        <taxon>Lachnospiraceae</taxon>
        <taxon>Blautia</taxon>
    </lineage>
</organism>
<feature type="transmembrane region" description="Helical" evidence="2">
    <location>
        <begin position="158"/>
        <end position="177"/>
    </location>
</feature>
<keyword evidence="2" id="KW-1133">Transmembrane helix</keyword>
<keyword evidence="2" id="KW-0472">Membrane</keyword>
<evidence type="ECO:0000313" key="4">
    <source>
        <dbReference type="EMBL" id="RXS73988.1"/>
    </source>
</evidence>
<dbReference type="RefSeq" id="WP_129256836.1">
    <property type="nucleotide sequence ID" value="NZ_SDKC01000001.1"/>
</dbReference>
<dbReference type="AlphaFoldDB" id="A0A4Q1REQ4"/>
<evidence type="ECO:0000256" key="2">
    <source>
        <dbReference type="SAM" id="Phobius"/>
    </source>
</evidence>
<dbReference type="OrthoDB" id="2029546at2"/>
<evidence type="ECO:0000256" key="1">
    <source>
        <dbReference type="SAM" id="MobiDB-lite"/>
    </source>
</evidence>
<dbReference type="Pfam" id="PF13240">
    <property type="entry name" value="Zn_Ribbon_1"/>
    <property type="match status" value="1"/>
</dbReference>
<comment type="caution">
    <text evidence="4">The sequence shown here is derived from an EMBL/GenBank/DDBJ whole genome shotgun (WGS) entry which is preliminary data.</text>
</comment>
<proteinExistence type="predicted"/>
<dbReference type="Proteomes" id="UP000290106">
    <property type="component" value="Unassembled WGS sequence"/>
</dbReference>
<evidence type="ECO:0000259" key="3">
    <source>
        <dbReference type="Pfam" id="PF13240"/>
    </source>
</evidence>
<gene>
    <name evidence="4" type="ORF">ETP43_01100</name>
</gene>
<accession>A0A4Q1REQ4</accession>
<dbReference type="EMBL" id="SDKC01000001">
    <property type="protein sequence ID" value="RXS73988.1"/>
    <property type="molecule type" value="Genomic_DNA"/>
</dbReference>
<evidence type="ECO:0000313" key="5">
    <source>
        <dbReference type="Proteomes" id="UP000290106"/>
    </source>
</evidence>
<protein>
    <submittedName>
        <fullName evidence="4">Zinc ribbon domain-containing protein</fullName>
    </submittedName>
</protein>
<keyword evidence="5" id="KW-1185">Reference proteome</keyword>
<dbReference type="InterPro" id="IPR026870">
    <property type="entry name" value="Zinc_ribbon_dom"/>
</dbReference>
<feature type="domain" description="Zinc-ribbon" evidence="3">
    <location>
        <begin position="2"/>
        <end position="24"/>
    </location>
</feature>
<sequence length="542" mass="60611">MYCPNCGTKNEDDSLFCMECGTQLKKDTVLNQLPHQETIPMQPEGRTVTDADIPKNRQSGSQNNENPNNKNQDTRNQNMGNQNENPSDIRRNGNPGGQNDYGQNYGNANPVNLAGRGQPYFTGSAPNSSQPQGGGRYQGTPDQRHHQPPKQKKPVSKLAIFVAIEAIAAVALFAGAYKITSDRFSPEKVAMDYWEAKADHDWSQAYDYCNFPNSDLLTKKMYVQSKADQTEPLEYQSVTIKDVRQLTSEAVNQLGNLASMLDADGDDYDDYLDDLEDELEDDDLKVYRVEYIEKGAASKSVEYITLTETENKKWLFWDEWKVADVESWAGNVTYSIPEGATLQLNGETIDDSAAVIDDGWKIITIPYLFTGDYQLQVTEDGMKPYCKNTSITPYGTEEGNIGLVPTDETLKALGEQAGNDIKFLIESALQGKSFEEVKDVFSSGALEDGYIKNYYENLTNKVKGNGSAKITGLAISNINTALDSSPTGTEIDLRGTAQRKENYINYWNEIEEEDNEIYFVASYCKEGAEWKLMNLPVDEYVF</sequence>
<feature type="compositionally biased region" description="Low complexity" evidence="1">
    <location>
        <begin position="97"/>
        <end position="107"/>
    </location>
</feature>
<feature type="region of interest" description="Disordered" evidence="1">
    <location>
        <begin position="35"/>
        <end position="153"/>
    </location>
</feature>